<keyword evidence="4" id="KW-0479">Metal-binding</keyword>
<dbReference type="CDD" id="cd08662">
    <property type="entry name" value="M13"/>
    <property type="match status" value="1"/>
</dbReference>
<proteinExistence type="inferred from homology"/>
<name>A0ABQ6I792_9MICO</name>
<dbReference type="PRINTS" id="PR00786">
    <property type="entry name" value="NEPRILYSIN"/>
</dbReference>
<feature type="domain" description="Peptidase M13 C-terminal" evidence="9">
    <location>
        <begin position="468"/>
        <end position="650"/>
    </location>
</feature>
<dbReference type="Pfam" id="PF05649">
    <property type="entry name" value="Peptidase_M13_N"/>
    <property type="match status" value="1"/>
</dbReference>
<dbReference type="InterPro" id="IPR000718">
    <property type="entry name" value="Peptidase_M13"/>
</dbReference>
<dbReference type="InterPro" id="IPR024079">
    <property type="entry name" value="MetalloPept_cat_dom_sf"/>
</dbReference>
<evidence type="ECO:0000256" key="5">
    <source>
        <dbReference type="ARBA" id="ARBA00022801"/>
    </source>
</evidence>
<dbReference type="InterPro" id="IPR042089">
    <property type="entry name" value="Peptidase_M13_dom_2"/>
</dbReference>
<dbReference type="Pfam" id="PF01431">
    <property type="entry name" value="Peptidase_M13"/>
    <property type="match status" value="1"/>
</dbReference>
<comment type="caution">
    <text evidence="11">The sequence shown here is derived from an EMBL/GenBank/DDBJ whole genome shotgun (WGS) entry which is preliminary data.</text>
</comment>
<evidence type="ECO:0000256" key="1">
    <source>
        <dbReference type="ARBA" id="ARBA00001947"/>
    </source>
</evidence>
<evidence type="ECO:0000259" key="10">
    <source>
        <dbReference type="Pfam" id="PF05649"/>
    </source>
</evidence>
<comment type="cofactor">
    <cofactor evidence="1">
        <name>Zn(2+)</name>
        <dbReference type="ChEBI" id="CHEBI:29105"/>
    </cofactor>
</comment>
<dbReference type="GO" id="GO:0008237">
    <property type="term" value="F:metallopeptidase activity"/>
    <property type="evidence" value="ECO:0007669"/>
    <property type="project" value="UniProtKB-KW"/>
</dbReference>
<dbReference type="InterPro" id="IPR008753">
    <property type="entry name" value="Peptidase_M13_N"/>
</dbReference>
<feature type="compositionally biased region" description="Polar residues" evidence="8">
    <location>
        <begin position="647"/>
        <end position="666"/>
    </location>
</feature>
<accession>A0ABQ6I792</accession>
<keyword evidence="3" id="KW-0645">Protease</keyword>
<evidence type="ECO:0000256" key="6">
    <source>
        <dbReference type="ARBA" id="ARBA00022833"/>
    </source>
</evidence>
<evidence type="ECO:0000313" key="11">
    <source>
        <dbReference type="EMBL" id="GMA26571.1"/>
    </source>
</evidence>
<dbReference type="Gene3D" id="1.10.1380.10">
    <property type="entry name" value="Neutral endopeptidase , domain2"/>
    <property type="match status" value="1"/>
</dbReference>
<dbReference type="PANTHER" id="PTHR11733:SF167">
    <property type="entry name" value="FI17812P1-RELATED"/>
    <property type="match status" value="1"/>
</dbReference>
<keyword evidence="7 11" id="KW-0482">Metalloprotease</keyword>
<dbReference type="Gene3D" id="3.40.390.10">
    <property type="entry name" value="Collagenase (Catalytic Domain)"/>
    <property type="match status" value="1"/>
</dbReference>
<protein>
    <submittedName>
        <fullName evidence="11">Zinc metalloprotease</fullName>
    </submittedName>
</protein>
<dbReference type="Proteomes" id="UP001157091">
    <property type="component" value="Unassembled WGS sequence"/>
</dbReference>
<evidence type="ECO:0000259" key="9">
    <source>
        <dbReference type="Pfam" id="PF01431"/>
    </source>
</evidence>
<dbReference type="PANTHER" id="PTHR11733">
    <property type="entry name" value="ZINC METALLOPROTEASE FAMILY M13 NEPRILYSIN-RELATED"/>
    <property type="match status" value="1"/>
</dbReference>
<dbReference type="InterPro" id="IPR018497">
    <property type="entry name" value="Peptidase_M13_C"/>
</dbReference>
<evidence type="ECO:0000256" key="7">
    <source>
        <dbReference type="ARBA" id="ARBA00023049"/>
    </source>
</evidence>
<feature type="compositionally biased region" description="Low complexity" evidence="8">
    <location>
        <begin position="1"/>
        <end position="15"/>
    </location>
</feature>
<dbReference type="EMBL" id="BSUK01000001">
    <property type="protein sequence ID" value="GMA26571.1"/>
    <property type="molecule type" value="Genomic_DNA"/>
</dbReference>
<keyword evidence="5" id="KW-0378">Hydrolase</keyword>
<evidence type="ECO:0000256" key="4">
    <source>
        <dbReference type="ARBA" id="ARBA00022723"/>
    </source>
</evidence>
<feature type="compositionally biased region" description="Basic and acidic residues" evidence="8">
    <location>
        <begin position="633"/>
        <end position="643"/>
    </location>
</feature>
<organism evidence="11 12">
    <name type="scientific">Luteimicrobium album</name>
    <dbReference type="NCBI Taxonomy" id="1054550"/>
    <lineage>
        <taxon>Bacteria</taxon>
        <taxon>Bacillati</taxon>
        <taxon>Actinomycetota</taxon>
        <taxon>Actinomycetes</taxon>
        <taxon>Micrococcales</taxon>
        <taxon>Luteimicrobium</taxon>
    </lineage>
</organism>
<comment type="similarity">
    <text evidence="2">Belongs to the peptidase M13 family.</text>
</comment>
<dbReference type="SUPFAM" id="SSF55486">
    <property type="entry name" value="Metalloproteases ('zincins'), catalytic domain"/>
    <property type="match status" value="1"/>
</dbReference>
<evidence type="ECO:0000256" key="2">
    <source>
        <dbReference type="ARBA" id="ARBA00007357"/>
    </source>
</evidence>
<feature type="region of interest" description="Disordered" evidence="8">
    <location>
        <begin position="633"/>
        <end position="753"/>
    </location>
</feature>
<evidence type="ECO:0000256" key="3">
    <source>
        <dbReference type="ARBA" id="ARBA00022670"/>
    </source>
</evidence>
<feature type="domain" description="Peptidase M13 N-terminal" evidence="10">
    <location>
        <begin position="29"/>
        <end position="416"/>
    </location>
</feature>
<dbReference type="PROSITE" id="PS51885">
    <property type="entry name" value="NEPRILYSIN"/>
    <property type="match status" value="1"/>
</dbReference>
<gene>
    <name evidence="11" type="ORF">GCM10025864_43300</name>
</gene>
<feature type="region of interest" description="Disordered" evidence="8">
    <location>
        <begin position="1"/>
        <end position="29"/>
    </location>
</feature>
<sequence length="753" mass="81979">MRMTTDTTPTAGAAPSGIELDGLDPATRPQDDLYRHVNGRWISSHRIPADRAMDGTFRRLFDEAEEQVREIIQDAAAGSGDGTASSAEERKVGDLFASFMDTETVEGLGATPLRTDLDLVAEATTQAELTGALGALQRTGALSAVAFFVDNDAKDPERYVVHLTQSGLGLPDEAYYREDQYAEIRAQYAAHVGRLLALAGSLGADTDETAQADAGARVLGLETALASHHWDVVKDRDADLTYNATTWAELARTVPGFDWDAWAHALEVPDGAFDRLVVREPSFLEGFATVWQDAPLEDWKLWAAFHVASARAPYLSDAFVQENFSFYGRVLQGTEQVRDRWKRGVAVVQGALGEAVGKVYVERHFPPAHKAHMDELVGNLVEAYRASISGLDWMSEETRVKALAKLDAFTPKIGYPARWRDYTSLVVERDDLVGNVRRANAFEQDRELGKIGKPIDRDEWFMTPQTVNAYYNPGMNEIVFPAAILRPPFFDPDADDAVNYGGIGAVIGHEIGHGFDDQGSKYDGAGRLESWWTEEDRAEFEKRTSALIAQYDAFVPQQLGPDGPHVNGGLTIGENIGDLGGLSIAITAYRIAVTGDPEGSLDGAAERAPVIDGLTALQRVFLGWAQVWRTKGRDEEVRRRLSMDPHSPTSSAATGSCGTWASSTRRSTWRPGTPSTSTPRIACGSGDAHAPVNAHARPRRRRSRASASGRGGAQTPPMPARAIVKPLPVDLSRHRTPVSELVHASLPTVTDSP</sequence>
<keyword evidence="6" id="KW-0862">Zinc</keyword>
<evidence type="ECO:0000256" key="8">
    <source>
        <dbReference type="SAM" id="MobiDB-lite"/>
    </source>
</evidence>
<evidence type="ECO:0000313" key="12">
    <source>
        <dbReference type="Proteomes" id="UP001157091"/>
    </source>
</evidence>
<reference evidence="12" key="1">
    <citation type="journal article" date="2019" name="Int. J. Syst. Evol. Microbiol.">
        <title>The Global Catalogue of Microorganisms (GCM) 10K type strain sequencing project: providing services to taxonomists for standard genome sequencing and annotation.</title>
        <authorList>
            <consortium name="The Broad Institute Genomics Platform"/>
            <consortium name="The Broad Institute Genome Sequencing Center for Infectious Disease"/>
            <person name="Wu L."/>
            <person name="Ma J."/>
        </authorList>
    </citation>
    <scope>NUCLEOTIDE SEQUENCE [LARGE SCALE GENOMIC DNA]</scope>
    <source>
        <strain evidence="12">NBRC 106348</strain>
    </source>
</reference>
<keyword evidence="12" id="KW-1185">Reference proteome</keyword>